<dbReference type="Pfam" id="PF19501">
    <property type="entry name" value="PcRGLX_1st"/>
    <property type="match status" value="1"/>
</dbReference>
<organism evidence="2">
    <name type="scientific">Dissulfuribacter thermophilus</name>
    <dbReference type="NCBI Taxonomy" id="1156395"/>
    <lineage>
        <taxon>Bacteria</taxon>
        <taxon>Pseudomonadati</taxon>
        <taxon>Thermodesulfobacteriota</taxon>
        <taxon>Dissulfuribacteria</taxon>
        <taxon>Dissulfuribacterales</taxon>
        <taxon>Dissulfuribacteraceae</taxon>
        <taxon>Dissulfuribacter</taxon>
    </lineage>
</organism>
<accession>A0A7V2SVW9</accession>
<proteinExistence type="predicted"/>
<name>A0A7V2SVW9_9BACT</name>
<sequence length="744" mass="85648">MRKIFSVREPHGIKRENAYLRLGFPLPKGEFFRKEDVNISTNSTSNTFIFDLTPILYWPDGSMKWVHGDFFFDISKGSTLDFFLENVSEGAPSGSQEGVRCEVKVQKDALRVENGLMEFTFKKGSNCLIEELGIFACLTSRKGIAQQIKWDEVSPIFRGRLRVDIESKGTAFIDKKRLLVRMVTTILYNSPQIHLMAEVHNPHAALHPGGMWDLGDPGSIFFEDFSIHIEKGVAKEAFWMDSPERTPVPHNPSSSTLVIYQDSSGGKNWDSPNHVDKDGALTVSFKGYRVWSQKEGGQIETLAEGFRASPAVALRLENGPFIEVAIQDFWENFPKAISIQKSGIRIGLFPGEVKGPFEIQGGEKKRHFFMLAIPTEEPFTHTRDYLLPLEWALDPEWVRLTGAISYFLPESEDKNDTYLNYVKNVIQGQDSFFKKREIIDEFGWRNFGDIYGDHEAVNHKGDYPFVSHYNNQYDFIYGAIVHFLRSSDWRWWRLAQDLAHHVADIDIYHTKEDKAAYNHGLFWHTDHYKEAKTATHRCYSRKNETTGGGPSNEHNYTAGLLYHYLLTGDGASRDAVLELAQWVLDMDNGEQTLFAPIDSGPTGLASQTVEVTYHGPGRGAGNSINALVDAYILTRNRDYLFKAEDLIRRTIHPRDKIEKRRLDDPEYRWSYLVYLQVLSKYLDLKEEWGERDWMYFYARESLLHYAQWMLEHEVPYKEVLHKVDIPTETWPAQDIRKACVLNFA</sequence>
<evidence type="ECO:0000259" key="1">
    <source>
        <dbReference type="Pfam" id="PF19501"/>
    </source>
</evidence>
<reference evidence="2" key="1">
    <citation type="journal article" date="2020" name="mSystems">
        <title>Genome- and Community-Level Interaction Insights into Carbon Utilization and Element Cycling Functions of Hydrothermarchaeota in Hydrothermal Sediment.</title>
        <authorList>
            <person name="Zhou Z."/>
            <person name="Liu Y."/>
            <person name="Xu W."/>
            <person name="Pan J."/>
            <person name="Luo Z.H."/>
            <person name="Li M."/>
        </authorList>
    </citation>
    <scope>NUCLEOTIDE SEQUENCE [LARGE SCALE GENOMIC DNA]</scope>
    <source>
        <strain evidence="2">HyVt-503</strain>
    </source>
</reference>
<evidence type="ECO:0000313" key="2">
    <source>
        <dbReference type="EMBL" id="HFC46938.1"/>
    </source>
</evidence>
<dbReference type="InterPro" id="IPR048329">
    <property type="entry name" value="PcRGLX_1st"/>
</dbReference>
<dbReference type="Proteomes" id="UP000885797">
    <property type="component" value="Unassembled WGS sequence"/>
</dbReference>
<comment type="caution">
    <text evidence="2">The sequence shown here is derived from an EMBL/GenBank/DDBJ whole genome shotgun (WGS) entry which is preliminary data.</text>
</comment>
<dbReference type="AlphaFoldDB" id="A0A7V2SVW9"/>
<dbReference type="EMBL" id="DRND01000281">
    <property type="protein sequence ID" value="HFC46938.1"/>
    <property type="molecule type" value="Genomic_DNA"/>
</dbReference>
<gene>
    <name evidence="2" type="ORF">ENJ63_03565</name>
</gene>
<protein>
    <recommendedName>
        <fullName evidence="1">PcRGLX/YetA-like N-terminal RIFT barrel domain-containing protein</fullName>
    </recommendedName>
</protein>
<feature type="non-terminal residue" evidence="2">
    <location>
        <position position="744"/>
    </location>
</feature>
<feature type="domain" description="PcRGLX/YetA-like N-terminal RIFT barrel" evidence="1">
    <location>
        <begin position="22"/>
        <end position="65"/>
    </location>
</feature>